<evidence type="ECO:0000313" key="3">
    <source>
        <dbReference type="EMBL" id="ACY17189.1"/>
    </source>
</evidence>
<dbReference type="RefSeq" id="WP_012829787.1">
    <property type="nucleotide sequence ID" value="NC_013440.1"/>
</dbReference>
<dbReference type="STRING" id="502025.Hoch_4699"/>
<feature type="chain" id="PRO_5003010378" description="MYXO-CTERM domain-containing protein" evidence="2">
    <location>
        <begin position="28"/>
        <end position="214"/>
    </location>
</feature>
<dbReference type="AlphaFoldDB" id="D0LRG1"/>
<sequence>MKIRHAFLIAGGLAALTSVAAPTPAHACSFAAPQPHELDPDEQDVDEQAPSAPTATVSIGREPLDEGGCFPLENSCSGTGFLTLNLDASDDRSQLSELGYVLQLVAGTPPQGLYVPGTAEEPVRATGDGGQLLLVFNDSGQAFDFTLAIRAVDLGGNFGEPVELRVSDAAVPCADGGGEDIGGGCRAGASDPAWPLALFGLLAFAVRRRRAAHG</sequence>
<dbReference type="Proteomes" id="UP000001880">
    <property type="component" value="Chromosome"/>
</dbReference>
<keyword evidence="2" id="KW-0732">Signal</keyword>
<accession>D0LRG1</accession>
<dbReference type="EMBL" id="CP001804">
    <property type="protein sequence ID" value="ACY17189.1"/>
    <property type="molecule type" value="Genomic_DNA"/>
</dbReference>
<evidence type="ECO:0000313" key="4">
    <source>
        <dbReference type="Proteomes" id="UP000001880"/>
    </source>
</evidence>
<name>D0LRG1_HALO1</name>
<proteinExistence type="predicted"/>
<dbReference type="KEGG" id="hoh:Hoch_4699"/>
<feature type="signal peptide" evidence="2">
    <location>
        <begin position="1"/>
        <end position="27"/>
    </location>
</feature>
<feature type="region of interest" description="Disordered" evidence="1">
    <location>
        <begin position="30"/>
        <end position="60"/>
    </location>
</feature>
<keyword evidence="4" id="KW-1185">Reference proteome</keyword>
<gene>
    <name evidence="3" type="ordered locus">Hoch_4699</name>
</gene>
<evidence type="ECO:0000256" key="2">
    <source>
        <dbReference type="SAM" id="SignalP"/>
    </source>
</evidence>
<dbReference type="NCBIfam" id="TIGR03901">
    <property type="entry name" value="MYXO-CTERM"/>
    <property type="match status" value="1"/>
</dbReference>
<dbReference type="HOGENOM" id="CLU_1287345_0_0_7"/>
<reference evidence="3 4" key="1">
    <citation type="journal article" date="2010" name="Stand. Genomic Sci.">
        <title>Complete genome sequence of Haliangium ochraceum type strain (SMP-2).</title>
        <authorList>
            <consortium name="US DOE Joint Genome Institute (JGI-PGF)"/>
            <person name="Ivanova N."/>
            <person name="Daum C."/>
            <person name="Lang E."/>
            <person name="Abt B."/>
            <person name="Kopitz M."/>
            <person name="Saunders E."/>
            <person name="Lapidus A."/>
            <person name="Lucas S."/>
            <person name="Glavina Del Rio T."/>
            <person name="Nolan M."/>
            <person name="Tice H."/>
            <person name="Copeland A."/>
            <person name="Cheng J.F."/>
            <person name="Chen F."/>
            <person name="Bruce D."/>
            <person name="Goodwin L."/>
            <person name="Pitluck S."/>
            <person name="Mavromatis K."/>
            <person name="Pati A."/>
            <person name="Mikhailova N."/>
            <person name="Chen A."/>
            <person name="Palaniappan K."/>
            <person name="Land M."/>
            <person name="Hauser L."/>
            <person name="Chang Y.J."/>
            <person name="Jeffries C.D."/>
            <person name="Detter J.C."/>
            <person name="Brettin T."/>
            <person name="Rohde M."/>
            <person name="Goker M."/>
            <person name="Bristow J."/>
            <person name="Markowitz V."/>
            <person name="Eisen J.A."/>
            <person name="Hugenholtz P."/>
            <person name="Kyrpides N.C."/>
            <person name="Klenk H.P."/>
        </authorList>
    </citation>
    <scope>NUCLEOTIDE SEQUENCE [LARGE SCALE GENOMIC DNA]</scope>
    <source>
        <strain evidence="4">DSM 14365 / CIP 107738 / JCM 11303 / AJ 13395 / SMP-2</strain>
    </source>
</reference>
<evidence type="ECO:0008006" key="5">
    <source>
        <dbReference type="Google" id="ProtNLM"/>
    </source>
</evidence>
<organism evidence="3 4">
    <name type="scientific">Haliangium ochraceum (strain DSM 14365 / JCM 11303 / SMP-2)</name>
    <dbReference type="NCBI Taxonomy" id="502025"/>
    <lineage>
        <taxon>Bacteria</taxon>
        <taxon>Pseudomonadati</taxon>
        <taxon>Myxococcota</taxon>
        <taxon>Polyangia</taxon>
        <taxon>Haliangiales</taxon>
        <taxon>Kofleriaceae</taxon>
        <taxon>Haliangium</taxon>
    </lineage>
</organism>
<protein>
    <recommendedName>
        <fullName evidence="5">MYXO-CTERM domain-containing protein</fullName>
    </recommendedName>
</protein>
<evidence type="ECO:0000256" key="1">
    <source>
        <dbReference type="SAM" id="MobiDB-lite"/>
    </source>
</evidence>
<dbReference type="InterPro" id="IPR024038">
    <property type="entry name" value="MYXO-CTERM"/>
</dbReference>